<keyword evidence="2" id="KW-1185">Reference proteome</keyword>
<name>A0A4C1YSG2_EUMVA</name>
<sequence>MIMIGNCHSIKGGSGSVVKSIAWAPKDTSWVDAGRTADRRPGPRARANLNMHTGVPVSERALARSKSDRLF</sequence>
<dbReference type="EMBL" id="BGZK01001358">
    <property type="protein sequence ID" value="GBP78130.1"/>
    <property type="molecule type" value="Genomic_DNA"/>
</dbReference>
<proteinExistence type="predicted"/>
<gene>
    <name evidence="1" type="ORF">EVAR_59924_1</name>
</gene>
<protein>
    <submittedName>
        <fullName evidence="1">Uncharacterized protein</fullName>
    </submittedName>
</protein>
<accession>A0A4C1YSG2</accession>
<reference evidence="1 2" key="1">
    <citation type="journal article" date="2019" name="Commun. Biol.">
        <title>The bagworm genome reveals a unique fibroin gene that provides high tensile strength.</title>
        <authorList>
            <person name="Kono N."/>
            <person name="Nakamura H."/>
            <person name="Ohtoshi R."/>
            <person name="Tomita M."/>
            <person name="Numata K."/>
            <person name="Arakawa K."/>
        </authorList>
    </citation>
    <scope>NUCLEOTIDE SEQUENCE [LARGE SCALE GENOMIC DNA]</scope>
</reference>
<organism evidence="1 2">
    <name type="scientific">Eumeta variegata</name>
    <name type="common">Bagworm moth</name>
    <name type="synonym">Eumeta japonica</name>
    <dbReference type="NCBI Taxonomy" id="151549"/>
    <lineage>
        <taxon>Eukaryota</taxon>
        <taxon>Metazoa</taxon>
        <taxon>Ecdysozoa</taxon>
        <taxon>Arthropoda</taxon>
        <taxon>Hexapoda</taxon>
        <taxon>Insecta</taxon>
        <taxon>Pterygota</taxon>
        <taxon>Neoptera</taxon>
        <taxon>Endopterygota</taxon>
        <taxon>Lepidoptera</taxon>
        <taxon>Glossata</taxon>
        <taxon>Ditrysia</taxon>
        <taxon>Tineoidea</taxon>
        <taxon>Psychidae</taxon>
        <taxon>Oiketicinae</taxon>
        <taxon>Eumeta</taxon>
    </lineage>
</organism>
<evidence type="ECO:0000313" key="1">
    <source>
        <dbReference type="EMBL" id="GBP78130.1"/>
    </source>
</evidence>
<dbReference type="AlphaFoldDB" id="A0A4C1YSG2"/>
<evidence type="ECO:0000313" key="2">
    <source>
        <dbReference type="Proteomes" id="UP000299102"/>
    </source>
</evidence>
<dbReference type="Proteomes" id="UP000299102">
    <property type="component" value="Unassembled WGS sequence"/>
</dbReference>
<comment type="caution">
    <text evidence="1">The sequence shown here is derived from an EMBL/GenBank/DDBJ whole genome shotgun (WGS) entry which is preliminary data.</text>
</comment>